<feature type="transmembrane region" description="Helical" evidence="1">
    <location>
        <begin position="151"/>
        <end position="171"/>
    </location>
</feature>
<keyword evidence="1" id="KW-0812">Transmembrane</keyword>
<dbReference type="Proteomes" id="UP000177698">
    <property type="component" value="Unassembled WGS sequence"/>
</dbReference>
<dbReference type="AlphaFoldDB" id="A0A1F7IAI0"/>
<protein>
    <submittedName>
        <fullName evidence="2">Uncharacterized protein</fullName>
    </submittedName>
</protein>
<dbReference type="EMBL" id="MGAG01000026">
    <property type="protein sequence ID" value="OGK40378.1"/>
    <property type="molecule type" value="Genomic_DNA"/>
</dbReference>
<comment type="caution">
    <text evidence="2">The sequence shown here is derived from an EMBL/GenBank/DDBJ whole genome shotgun (WGS) entry which is preliminary data.</text>
</comment>
<name>A0A1F7IAI0_9BACT</name>
<keyword evidence="1" id="KW-0472">Membrane</keyword>
<reference evidence="2 3" key="1">
    <citation type="journal article" date="2016" name="Nat. Commun.">
        <title>Thousands of microbial genomes shed light on interconnected biogeochemical processes in an aquifer system.</title>
        <authorList>
            <person name="Anantharaman K."/>
            <person name="Brown C.T."/>
            <person name="Hug L.A."/>
            <person name="Sharon I."/>
            <person name="Castelle C.J."/>
            <person name="Probst A.J."/>
            <person name="Thomas B.C."/>
            <person name="Singh A."/>
            <person name="Wilkins M.J."/>
            <person name="Karaoz U."/>
            <person name="Brodie E.L."/>
            <person name="Williams K.H."/>
            <person name="Hubbard S.S."/>
            <person name="Banfield J.F."/>
        </authorList>
    </citation>
    <scope>NUCLEOTIDE SEQUENCE [LARGE SCALE GENOMIC DNA]</scope>
</reference>
<evidence type="ECO:0000256" key="1">
    <source>
        <dbReference type="SAM" id="Phobius"/>
    </source>
</evidence>
<gene>
    <name evidence="2" type="ORF">A2954_03185</name>
</gene>
<accession>A0A1F7IAI0</accession>
<organism evidence="2 3">
    <name type="scientific">Candidatus Roizmanbacteria bacterium RIFCSPLOWO2_01_FULL_37_12</name>
    <dbReference type="NCBI Taxonomy" id="1802056"/>
    <lineage>
        <taxon>Bacteria</taxon>
        <taxon>Candidatus Roizmaniibacteriota</taxon>
    </lineage>
</organism>
<evidence type="ECO:0000313" key="3">
    <source>
        <dbReference type="Proteomes" id="UP000177698"/>
    </source>
</evidence>
<keyword evidence="1" id="KW-1133">Transmembrane helix</keyword>
<evidence type="ECO:0000313" key="2">
    <source>
        <dbReference type="EMBL" id="OGK40378.1"/>
    </source>
</evidence>
<sequence length="611" mass="71445">MSNKAVLNEIKKLKNINIPYGEIEYLYDNFGKNEGIIDPNLIGGGFTPFNLIKIPLDLLYENLKEPVNYRKSHFYRKSVQLLVDFFKRNNITSGIDNSEHLASNVTSLLFKIVSYNFENEELAELTKNLFKLDLDLKNNFFSQYLFKKSEIVARLMSGLYGWSFISSFWWITHRMNLVKIFYDKMNSNQSIFFLKNIHLQNINNFINNYIDSQGLISSLENNLRAQSISVYKIDYLADHGYFIKHVLERRFKNISVNVYLDILKTGLYSLVPFEAIFSLFGGEKKNKIIHYIKNAKVSNTSTEYNVVDLNNNFSLTYLKEKKQAHLKFNKKINVFTNFKTVDETITPIYNSYMHTFSQISSSYKIKLENKFDRMLFLANAINPKSLLFYIADQVESDYKFTFNKPTTKIILGRKILLKEIKYLFYNGKIVFKEGSDFNTYDSVGGKSVHILNKQSLSEFDKVYPSTVVQSFVTSNLFSFHNKKLHGHIRILSIFDGKGNICNLGWGIKLSVSQNKFNSSGFKSIILYYDEKKNFVYGYFNEKNKIFFTSIKESDLKLQLKKTEFDKLLDRALTSWIKAIYILNKYFETDIKPKINDLVNKGIINKRYFLHS</sequence>
<proteinExistence type="predicted"/>